<dbReference type="SUPFAM" id="SSF55729">
    <property type="entry name" value="Acyl-CoA N-acyltransferases (Nat)"/>
    <property type="match status" value="1"/>
</dbReference>
<name>A0A6I3IQ62_9MICO</name>
<evidence type="ECO:0000256" key="2">
    <source>
        <dbReference type="ARBA" id="ARBA00023315"/>
    </source>
</evidence>
<dbReference type="Gene3D" id="3.40.630.30">
    <property type="match status" value="1"/>
</dbReference>
<sequence length="162" mass="17718">MSAPAHIRRARPHDAFAVAAMMLQLGRERGASPDPEFIDRFADAWLRSSGSHAYWLAEIEKRPLGIAGVTLVEQLPVLGGPRRSRWGQVHTMFVTPTFRRCGIGGQMAREVFAWSSAEGLTHLRGDLTELGPAAPGIARRLGGRPAHEGIFESVLRVPATLF</sequence>
<gene>
    <name evidence="4" type="ORF">GGG17_00640</name>
</gene>
<keyword evidence="2" id="KW-0012">Acyltransferase</keyword>
<dbReference type="InterPro" id="IPR050832">
    <property type="entry name" value="Bact_Acetyltransf"/>
</dbReference>
<proteinExistence type="predicted"/>
<dbReference type="EMBL" id="WLVL01000003">
    <property type="protein sequence ID" value="MTB70511.1"/>
    <property type="molecule type" value="Genomic_DNA"/>
</dbReference>
<dbReference type="PANTHER" id="PTHR43877">
    <property type="entry name" value="AMINOALKYLPHOSPHONATE N-ACETYLTRANSFERASE-RELATED-RELATED"/>
    <property type="match status" value="1"/>
</dbReference>
<feature type="domain" description="N-acetyltransferase" evidence="3">
    <location>
        <begin position="5"/>
        <end position="160"/>
    </location>
</feature>
<evidence type="ECO:0000313" key="5">
    <source>
        <dbReference type="Proteomes" id="UP000431092"/>
    </source>
</evidence>
<dbReference type="RefSeq" id="WP_154591888.1">
    <property type="nucleotide sequence ID" value="NZ_CP171001.1"/>
</dbReference>
<dbReference type="Proteomes" id="UP000431092">
    <property type="component" value="Unassembled WGS sequence"/>
</dbReference>
<keyword evidence="5" id="KW-1185">Reference proteome</keyword>
<keyword evidence="1 4" id="KW-0808">Transferase</keyword>
<protein>
    <submittedName>
        <fullName evidence="4">GNAT family N-acetyltransferase</fullName>
    </submittedName>
</protein>
<dbReference type="CDD" id="cd04301">
    <property type="entry name" value="NAT_SF"/>
    <property type="match status" value="1"/>
</dbReference>
<evidence type="ECO:0000256" key="1">
    <source>
        <dbReference type="ARBA" id="ARBA00022679"/>
    </source>
</evidence>
<accession>A0A6I3IQ62</accession>
<dbReference type="PROSITE" id="PS51186">
    <property type="entry name" value="GNAT"/>
    <property type="match status" value="1"/>
</dbReference>
<reference evidence="4 5" key="1">
    <citation type="submission" date="2019-11" db="EMBL/GenBank/DDBJ databases">
        <title>Whole genome sequencing identifies a novel species of the genus Arsenicicoccus isolated from human blood.</title>
        <authorList>
            <person name="Jeong J.H."/>
            <person name="Kweon O.J."/>
            <person name="Kim H.R."/>
            <person name="Kim T.-H."/>
            <person name="Ha S.-M."/>
            <person name="Lee M.-K."/>
        </authorList>
    </citation>
    <scope>NUCLEOTIDE SEQUENCE [LARGE SCALE GENOMIC DNA]</scope>
    <source>
        <strain evidence="4 5">MKL-02</strain>
    </source>
</reference>
<organism evidence="4 5">
    <name type="scientific">Arsenicicoccus cauae</name>
    <dbReference type="NCBI Taxonomy" id="2663847"/>
    <lineage>
        <taxon>Bacteria</taxon>
        <taxon>Bacillati</taxon>
        <taxon>Actinomycetota</taxon>
        <taxon>Actinomycetes</taxon>
        <taxon>Micrococcales</taxon>
        <taxon>Intrasporangiaceae</taxon>
        <taxon>Arsenicicoccus</taxon>
    </lineage>
</organism>
<dbReference type="GO" id="GO:0016747">
    <property type="term" value="F:acyltransferase activity, transferring groups other than amino-acyl groups"/>
    <property type="evidence" value="ECO:0007669"/>
    <property type="project" value="InterPro"/>
</dbReference>
<dbReference type="InterPro" id="IPR000182">
    <property type="entry name" value="GNAT_dom"/>
</dbReference>
<dbReference type="AlphaFoldDB" id="A0A6I3IQ62"/>
<evidence type="ECO:0000259" key="3">
    <source>
        <dbReference type="PROSITE" id="PS51186"/>
    </source>
</evidence>
<dbReference type="Pfam" id="PF00583">
    <property type="entry name" value="Acetyltransf_1"/>
    <property type="match status" value="1"/>
</dbReference>
<evidence type="ECO:0000313" key="4">
    <source>
        <dbReference type="EMBL" id="MTB70511.1"/>
    </source>
</evidence>
<comment type="caution">
    <text evidence="4">The sequence shown here is derived from an EMBL/GenBank/DDBJ whole genome shotgun (WGS) entry which is preliminary data.</text>
</comment>
<dbReference type="InterPro" id="IPR016181">
    <property type="entry name" value="Acyl_CoA_acyltransferase"/>
</dbReference>